<evidence type="ECO:0000259" key="2">
    <source>
        <dbReference type="PROSITE" id="PS51729"/>
    </source>
</evidence>
<dbReference type="OrthoDB" id="9793389at2"/>
<dbReference type="Pfam" id="PF14542">
    <property type="entry name" value="Acetyltransf_CG"/>
    <property type="match status" value="1"/>
</dbReference>
<dbReference type="PANTHER" id="PTHR31435:SF10">
    <property type="entry name" value="BSR4717 PROTEIN"/>
    <property type="match status" value="1"/>
</dbReference>
<protein>
    <submittedName>
        <fullName evidence="3">GNAT family N-acetyltransferase</fullName>
    </submittedName>
</protein>
<dbReference type="GO" id="GO:0016747">
    <property type="term" value="F:acyltransferase activity, transferring groups other than amino-acyl groups"/>
    <property type="evidence" value="ECO:0007669"/>
    <property type="project" value="InterPro"/>
</dbReference>
<name>A0A430B4J0_9ENTE</name>
<dbReference type="Proteomes" id="UP000287605">
    <property type="component" value="Unassembled WGS sequence"/>
</dbReference>
<sequence length="91" mass="10472">MKILEETRRFQLLDDNDVEIGEVTFSIAGDNLLILDHTFVEDAYRGQGLAEQLVAKVADKARNEGKKIIPLCPFARKEFETKTEYADVWRK</sequence>
<dbReference type="InterPro" id="IPR045057">
    <property type="entry name" value="Gcn5-rel_NAT"/>
</dbReference>
<keyword evidence="4" id="KW-1185">Reference proteome</keyword>
<accession>A0A430B4J0</accession>
<dbReference type="AlphaFoldDB" id="A0A430B4J0"/>
<dbReference type="InterPro" id="IPR031165">
    <property type="entry name" value="GNAT_YJDJ"/>
</dbReference>
<dbReference type="RefSeq" id="WP_126806944.1">
    <property type="nucleotide sequence ID" value="NZ_NGKA01000002.1"/>
</dbReference>
<organism evidence="3 4">
    <name type="scientific">Vagococcus elongatus</name>
    <dbReference type="NCBI Taxonomy" id="180344"/>
    <lineage>
        <taxon>Bacteria</taxon>
        <taxon>Bacillati</taxon>
        <taxon>Bacillota</taxon>
        <taxon>Bacilli</taxon>
        <taxon>Lactobacillales</taxon>
        <taxon>Enterococcaceae</taxon>
        <taxon>Vagococcus</taxon>
    </lineage>
</organism>
<keyword evidence="3" id="KW-0808">Transferase</keyword>
<evidence type="ECO:0000313" key="3">
    <source>
        <dbReference type="EMBL" id="RSU15223.1"/>
    </source>
</evidence>
<dbReference type="CDD" id="cd04301">
    <property type="entry name" value="NAT_SF"/>
    <property type="match status" value="1"/>
</dbReference>
<dbReference type="PROSITE" id="PS51186">
    <property type="entry name" value="GNAT"/>
    <property type="match status" value="1"/>
</dbReference>
<feature type="domain" description="N-acetyltransferase" evidence="2">
    <location>
        <begin position="2"/>
        <end position="90"/>
    </location>
</feature>
<evidence type="ECO:0000313" key="4">
    <source>
        <dbReference type="Proteomes" id="UP000287605"/>
    </source>
</evidence>
<dbReference type="PROSITE" id="PS51729">
    <property type="entry name" value="GNAT_YJDJ"/>
    <property type="match status" value="1"/>
</dbReference>
<dbReference type="EMBL" id="NGKA01000002">
    <property type="protein sequence ID" value="RSU15223.1"/>
    <property type="molecule type" value="Genomic_DNA"/>
</dbReference>
<dbReference type="InterPro" id="IPR000182">
    <property type="entry name" value="GNAT_dom"/>
</dbReference>
<dbReference type="Gene3D" id="3.40.630.30">
    <property type="match status" value="1"/>
</dbReference>
<reference evidence="3 4" key="1">
    <citation type="submission" date="2017-05" db="EMBL/GenBank/DDBJ databases">
        <title>Vagococcus spp. assemblies.</title>
        <authorList>
            <person name="Gulvik C.A."/>
        </authorList>
    </citation>
    <scope>NUCLEOTIDE SEQUENCE [LARGE SCALE GENOMIC DNA]</scope>
    <source>
        <strain evidence="3 4">CCUG 51432</strain>
    </source>
</reference>
<dbReference type="InterPro" id="IPR016181">
    <property type="entry name" value="Acyl_CoA_acyltransferase"/>
</dbReference>
<comment type="caution">
    <text evidence="3">The sequence shown here is derived from an EMBL/GenBank/DDBJ whole genome shotgun (WGS) entry which is preliminary data.</text>
</comment>
<dbReference type="SUPFAM" id="SSF55729">
    <property type="entry name" value="Acyl-CoA N-acyltransferases (Nat)"/>
    <property type="match status" value="1"/>
</dbReference>
<evidence type="ECO:0000259" key="1">
    <source>
        <dbReference type="PROSITE" id="PS51186"/>
    </source>
</evidence>
<gene>
    <name evidence="3" type="ORF">CBF29_02500</name>
</gene>
<dbReference type="PANTHER" id="PTHR31435">
    <property type="entry name" value="PROTEIN NATD1"/>
    <property type="match status" value="1"/>
</dbReference>
<proteinExistence type="predicted"/>
<feature type="domain" description="N-acetyltransferase" evidence="1">
    <location>
        <begin position="1"/>
        <end position="91"/>
    </location>
</feature>